<evidence type="ECO:0000313" key="2">
    <source>
        <dbReference type="Proteomes" id="UP000240490"/>
    </source>
</evidence>
<gene>
    <name evidence="1" type="ORF">B9Q08_04340</name>
</gene>
<evidence type="ECO:0008006" key="3">
    <source>
        <dbReference type="Google" id="ProtNLM"/>
    </source>
</evidence>
<organism evidence="1 2">
    <name type="scientific">Candidatus Marsarchaeota G2 archaeon ECH_B_SAG-M15</name>
    <dbReference type="NCBI Taxonomy" id="1978162"/>
    <lineage>
        <taxon>Archaea</taxon>
        <taxon>Candidatus Marsarchaeota</taxon>
        <taxon>Candidatus Marsarchaeota group 2</taxon>
    </lineage>
</organism>
<evidence type="ECO:0000313" key="1">
    <source>
        <dbReference type="EMBL" id="PSN90644.1"/>
    </source>
</evidence>
<dbReference type="Proteomes" id="UP000240490">
    <property type="component" value="Unassembled WGS sequence"/>
</dbReference>
<proteinExistence type="predicted"/>
<dbReference type="AlphaFoldDB" id="A0A2R6AW90"/>
<dbReference type="SUPFAM" id="SSF82171">
    <property type="entry name" value="DPP6 N-terminal domain-like"/>
    <property type="match status" value="1"/>
</dbReference>
<dbReference type="EMBL" id="NEXJ01000075">
    <property type="protein sequence ID" value="PSN90644.1"/>
    <property type="molecule type" value="Genomic_DNA"/>
</dbReference>
<reference evidence="1 2" key="1">
    <citation type="submission" date="2017-04" db="EMBL/GenBank/DDBJ databases">
        <title>Novel microbial lineages endemic to geothermal iron-oxide mats fill important gaps in the evolutionary history of Archaea.</title>
        <authorList>
            <person name="Jay Z.J."/>
            <person name="Beam J.P."/>
            <person name="Dlakic M."/>
            <person name="Rusch D.B."/>
            <person name="Kozubal M.A."/>
            <person name="Inskeep W.P."/>
        </authorList>
    </citation>
    <scope>NUCLEOTIDE SEQUENCE [LARGE SCALE GENOMIC DNA]</scope>
    <source>
        <strain evidence="1">ECH_B_SAG-M15</strain>
    </source>
</reference>
<sequence>MSSKLLLLDYPTLELREFTLNFGARWACFTPDGRILCVGDKGRAILMDGSISESLEINTNSNLRCAAYSSRGELLVVGNNGTVLLGEKFKRLNAECAENLRRVVWSAEDEKALIVGNSGCALMYEHCLNRFRPIVGAVNNLRCASWPPRREPLVVGNAFAEMFVPTPNVYRLRGDSLEPVAQEAKVDLLAVDYCVGDKFVAVGYDVVLHEPRAFLISDGVESLEWKGGGVYLSALAIHPSGELGIVATSHPSGSKDRRSFAYLCTSNRVDTIYEAVGYGFLCASWSPGGDKALLLASTNARTYNV</sequence>
<protein>
    <recommendedName>
        <fullName evidence="3">Anaphase-promoting complex subunit 4 WD40 domain-containing protein</fullName>
    </recommendedName>
</protein>
<accession>A0A2R6AW90</accession>
<name>A0A2R6AW90_9ARCH</name>
<comment type="caution">
    <text evidence="1">The sequence shown here is derived from an EMBL/GenBank/DDBJ whole genome shotgun (WGS) entry which is preliminary data.</text>
</comment>